<dbReference type="EMBL" id="CP022684">
    <property type="protein sequence ID" value="AUM11002.1"/>
    <property type="molecule type" value="Genomic_DNA"/>
</dbReference>
<keyword evidence="3" id="KW-1185">Reference proteome</keyword>
<accession>A0A2K9LFF1</accession>
<dbReference type="KEGG" id="kak:Kalk_00445"/>
<evidence type="ECO:0000313" key="2">
    <source>
        <dbReference type="EMBL" id="AUM11002.1"/>
    </source>
</evidence>
<dbReference type="AlphaFoldDB" id="A0A2K9LFF1"/>
<keyword evidence="1" id="KW-0472">Membrane</keyword>
<reference evidence="3" key="1">
    <citation type="submission" date="2017-08" db="EMBL/GenBank/DDBJ databases">
        <title>Direct submision.</title>
        <authorList>
            <person name="Kim S.-J."/>
            <person name="Rhee S.-K."/>
        </authorList>
    </citation>
    <scope>NUCLEOTIDE SEQUENCE [LARGE SCALE GENOMIC DNA]</scope>
    <source>
        <strain evidence="3">GI5</strain>
    </source>
</reference>
<gene>
    <name evidence="2" type="ORF">Kalk_00445</name>
</gene>
<sequence>MLPALAFFMMTFHMIAITKSIVLSTANVSAVDASMASVAALLVAKAILIVDKLAIADLFNSVAWRNVVWRTLLFYLVTILFHLLERASSYYLRPGPQVFDIGEILEWISWPYFLVMQMWLLVLVLMFTLLREIIQLVGHDQLVRLLTQKRQG</sequence>
<feature type="transmembrane region" description="Helical" evidence="1">
    <location>
        <begin position="36"/>
        <end position="55"/>
    </location>
</feature>
<feature type="transmembrane region" description="Helical" evidence="1">
    <location>
        <begin position="110"/>
        <end position="130"/>
    </location>
</feature>
<dbReference type="Proteomes" id="UP000235116">
    <property type="component" value="Chromosome"/>
</dbReference>
<keyword evidence="1" id="KW-0812">Transmembrane</keyword>
<evidence type="ECO:0000256" key="1">
    <source>
        <dbReference type="SAM" id="Phobius"/>
    </source>
</evidence>
<evidence type="ECO:0000313" key="3">
    <source>
        <dbReference type="Proteomes" id="UP000235116"/>
    </source>
</evidence>
<keyword evidence="1" id="KW-1133">Transmembrane helix</keyword>
<protein>
    <submittedName>
        <fullName evidence="2">Uncharacterized protein</fullName>
    </submittedName>
</protein>
<name>A0A2K9LFF1_9GAMM</name>
<proteinExistence type="predicted"/>
<feature type="transmembrane region" description="Helical" evidence="1">
    <location>
        <begin position="67"/>
        <end position="84"/>
    </location>
</feature>
<organism evidence="2 3">
    <name type="scientific">Ketobacter alkanivorans</name>
    <dbReference type="NCBI Taxonomy" id="1917421"/>
    <lineage>
        <taxon>Bacteria</taxon>
        <taxon>Pseudomonadati</taxon>
        <taxon>Pseudomonadota</taxon>
        <taxon>Gammaproteobacteria</taxon>
        <taxon>Pseudomonadales</taxon>
        <taxon>Ketobacteraceae</taxon>
        <taxon>Ketobacter</taxon>
    </lineage>
</organism>